<evidence type="ECO:0000313" key="2">
    <source>
        <dbReference type="Proteomes" id="UP000659124"/>
    </source>
</evidence>
<name>A0ABR7TX77_9BACT</name>
<reference evidence="1 2" key="1">
    <citation type="submission" date="2020-09" db="EMBL/GenBank/DDBJ databases">
        <title>Genome sequences of type strains of Chitinophaga qingshengii and Chitinophaga varians.</title>
        <authorList>
            <person name="Kittiwongwattana C."/>
        </authorList>
    </citation>
    <scope>NUCLEOTIDE SEQUENCE [LARGE SCALE GENOMIC DNA]</scope>
    <source>
        <strain evidence="1 2">JCM 30026</strain>
    </source>
</reference>
<comment type="caution">
    <text evidence="1">The sequence shown here is derived from an EMBL/GenBank/DDBJ whole genome shotgun (WGS) entry which is preliminary data.</text>
</comment>
<protein>
    <submittedName>
        <fullName evidence="1">AMP-binding protein</fullName>
    </submittedName>
</protein>
<dbReference type="Gene3D" id="2.30.38.10">
    <property type="entry name" value="Luciferase, Domain 3"/>
    <property type="match status" value="1"/>
</dbReference>
<accession>A0ABR7TX77</accession>
<proteinExistence type="predicted"/>
<feature type="non-terminal residue" evidence="1">
    <location>
        <position position="133"/>
    </location>
</feature>
<gene>
    <name evidence="1" type="ORF">ICL07_32180</name>
</gene>
<feature type="non-terminal residue" evidence="1">
    <location>
        <position position="1"/>
    </location>
</feature>
<dbReference type="PANTHER" id="PTHR45527:SF1">
    <property type="entry name" value="FATTY ACID SYNTHASE"/>
    <property type="match status" value="1"/>
</dbReference>
<sequence>ILDRRHHIVPSGVTGELCIGGAGVSNGYWGKPALTAEKFIDNPFGAGKLYCSGDLVRWTTAGELEFLGRRDEQVKINGYRVELGEIASLLSVCPGVKQSALAIKPGIAGQPALVAYVTSDGIADRKQIYQQLS</sequence>
<dbReference type="Gene3D" id="3.30.300.30">
    <property type="match status" value="1"/>
</dbReference>
<dbReference type="EMBL" id="JACVFC010000022">
    <property type="protein sequence ID" value="MBC9935075.1"/>
    <property type="molecule type" value="Genomic_DNA"/>
</dbReference>
<organism evidence="1 2">
    <name type="scientific">Chitinophaga qingshengii</name>
    <dbReference type="NCBI Taxonomy" id="1569794"/>
    <lineage>
        <taxon>Bacteria</taxon>
        <taxon>Pseudomonadati</taxon>
        <taxon>Bacteroidota</taxon>
        <taxon>Chitinophagia</taxon>
        <taxon>Chitinophagales</taxon>
        <taxon>Chitinophagaceae</taxon>
        <taxon>Chitinophaga</taxon>
    </lineage>
</organism>
<dbReference type="RefSeq" id="WP_188092170.1">
    <property type="nucleotide sequence ID" value="NZ_JACVFC010000022.1"/>
</dbReference>
<dbReference type="SUPFAM" id="SSF56801">
    <property type="entry name" value="Acetyl-CoA synthetase-like"/>
    <property type="match status" value="1"/>
</dbReference>
<evidence type="ECO:0000313" key="1">
    <source>
        <dbReference type="EMBL" id="MBC9935075.1"/>
    </source>
</evidence>
<dbReference type="InterPro" id="IPR045851">
    <property type="entry name" value="AMP-bd_C_sf"/>
</dbReference>
<keyword evidence="2" id="KW-1185">Reference proteome</keyword>
<dbReference type="Proteomes" id="UP000659124">
    <property type="component" value="Unassembled WGS sequence"/>
</dbReference>
<dbReference type="PANTHER" id="PTHR45527">
    <property type="entry name" value="NONRIBOSOMAL PEPTIDE SYNTHETASE"/>
    <property type="match status" value="1"/>
</dbReference>